<feature type="compositionally biased region" description="Low complexity" evidence="3">
    <location>
        <begin position="940"/>
        <end position="964"/>
    </location>
</feature>
<evidence type="ECO:0008006" key="8">
    <source>
        <dbReference type="Google" id="ProtNLM"/>
    </source>
</evidence>
<evidence type="ECO:0000313" key="6">
    <source>
        <dbReference type="EMBL" id="KAE8268885.1"/>
    </source>
</evidence>
<feature type="compositionally biased region" description="Polar residues" evidence="3">
    <location>
        <begin position="216"/>
        <end position="255"/>
    </location>
</feature>
<feature type="compositionally biased region" description="Polar residues" evidence="3">
    <location>
        <begin position="466"/>
        <end position="512"/>
    </location>
</feature>
<keyword evidence="7" id="KW-1185">Reference proteome</keyword>
<feature type="compositionally biased region" description="Polar residues" evidence="3">
    <location>
        <begin position="926"/>
        <end position="935"/>
    </location>
</feature>
<dbReference type="Gene3D" id="3.40.50.300">
    <property type="entry name" value="P-loop containing nucleotide triphosphate hydrolases"/>
    <property type="match status" value="1"/>
</dbReference>
<comment type="caution">
    <text evidence="6">The sequence shown here is derived from an EMBL/GenBank/DDBJ whole genome shotgun (WGS) entry which is preliminary data.</text>
</comment>
<feature type="compositionally biased region" description="Low complexity" evidence="3">
    <location>
        <begin position="523"/>
        <end position="534"/>
    </location>
</feature>
<feature type="compositionally biased region" description="Polar residues" evidence="3">
    <location>
        <begin position="83"/>
        <end position="92"/>
    </location>
</feature>
<reference evidence="6" key="1">
    <citation type="submission" date="2016-04" db="EMBL/GenBank/DDBJ databases">
        <authorList>
            <person name="Nguyen H.D."/>
            <person name="Samba Siva P."/>
            <person name="Cullis J."/>
            <person name="Levesque C.A."/>
            <person name="Hambleton S."/>
        </authorList>
    </citation>
    <scope>NUCLEOTIDE SEQUENCE</scope>
    <source>
        <strain evidence="6">DAOMC 236422</strain>
    </source>
</reference>
<feature type="compositionally biased region" description="Low complexity" evidence="3">
    <location>
        <begin position="1255"/>
        <end position="1264"/>
    </location>
</feature>
<keyword evidence="1 2" id="KW-0344">Guanine-nucleotide releasing factor</keyword>
<dbReference type="SUPFAM" id="SSF48366">
    <property type="entry name" value="Ras GEF"/>
    <property type="match status" value="1"/>
</dbReference>
<feature type="compositionally biased region" description="Basic and acidic residues" evidence="3">
    <location>
        <begin position="802"/>
        <end position="816"/>
    </location>
</feature>
<accession>A0A8X7NBC1</accession>
<feature type="region of interest" description="Disordered" evidence="3">
    <location>
        <begin position="1439"/>
        <end position="1469"/>
    </location>
</feature>
<feature type="region of interest" description="Disordered" evidence="3">
    <location>
        <begin position="1"/>
        <end position="107"/>
    </location>
</feature>
<gene>
    <name evidence="6" type="ORF">A4X09_0g3463</name>
</gene>
<name>A0A8X7NBC1_9BASI</name>
<feature type="region of interest" description="Disordered" evidence="3">
    <location>
        <begin position="1523"/>
        <end position="1553"/>
    </location>
</feature>
<dbReference type="Gene3D" id="1.10.840.10">
    <property type="entry name" value="Ras guanine-nucleotide exchange factors catalytic domain"/>
    <property type="match status" value="1"/>
</dbReference>
<evidence type="ECO:0000256" key="1">
    <source>
        <dbReference type="ARBA" id="ARBA00022658"/>
    </source>
</evidence>
<feature type="compositionally biased region" description="Low complexity" evidence="3">
    <location>
        <begin position="829"/>
        <end position="849"/>
    </location>
</feature>
<dbReference type="InterPro" id="IPR001895">
    <property type="entry name" value="RASGEF_cat_dom"/>
</dbReference>
<evidence type="ECO:0000256" key="2">
    <source>
        <dbReference type="PROSITE-ProRule" id="PRU00168"/>
    </source>
</evidence>
<dbReference type="PANTHER" id="PTHR23113">
    <property type="entry name" value="GUANINE NUCLEOTIDE EXCHANGE FACTOR"/>
    <property type="match status" value="1"/>
</dbReference>
<dbReference type="EMBL" id="LWDG02000123">
    <property type="protein sequence ID" value="KAE8268885.1"/>
    <property type="molecule type" value="Genomic_DNA"/>
</dbReference>
<feature type="domain" description="Ras-GEF" evidence="4">
    <location>
        <begin position="1592"/>
        <end position="1827"/>
    </location>
</feature>
<evidence type="ECO:0000256" key="3">
    <source>
        <dbReference type="SAM" id="MobiDB-lite"/>
    </source>
</evidence>
<feature type="compositionally biased region" description="Low complexity" evidence="3">
    <location>
        <begin position="778"/>
        <end position="799"/>
    </location>
</feature>
<evidence type="ECO:0000259" key="5">
    <source>
        <dbReference type="PROSITE" id="PS50212"/>
    </source>
</evidence>
<feature type="compositionally biased region" description="Low complexity" evidence="3">
    <location>
        <begin position="369"/>
        <end position="387"/>
    </location>
</feature>
<dbReference type="GO" id="GO:0005886">
    <property type="term" value="C:plasma membrane"/>
    <property type="evidence" value="ECO:0007669"/>
    <property type="project" value="TreeGrafter"/>
</dbReference>
<feature type="compositionally biased region" description="Low complexity" evidence="3">
    <location>
        <begin position="885"/>
        <end position="896"/>
    </location>
</feature>
<feature type="compositionally biased region" description="Acidic residues" evidence="3">
    <location>
        <begin position="130"/>
        <end position="149"/>
    </location>
</feature>
<evidence type="ECO:0000313" key="7">
    <source>
        <dbReference type="Proteomes" id="UP000078113"/>
    </source>
</evidence>
<dbReference type="InterPro" id="IPR027417">
    <property type="entry name" value="P-loop_NTPase"/>
</dbReference>
<feature type="compositionally biased region" description="Polar residues" evidence="3">
    <location>
        <begin position="1531"/>
        <end position="1543"/>
    </location>
</feature>
<sequence>MTLPRSTRLDETTVREASTSASAGTGSTRGSDTLTPTSSSSSVAGDSRNVSPSDSAATKVKRRGRKALTEQLKRRSKRLSAQLLGTGNNVSWQHLPVPPRTTSASAGLGLGLSYSLEDEWRRNMGRASDAEDSESESDESDEDDGDDDEHYSSGLATGRSSVTGDESDVGDQSDSQIQDGDRTGDESVSSSSRRTSIATRKHRAYTSPVHKLAAASASTLDFGSQLGSTEGSRRTSAVSTRPTASPSGTSISSKRTIPPTSPLLLPSTPSSPRMTTSTVLAAGVFSSGSCGKGAARRTDGQSTSAAVLEEEEDDERESSSLVGDEAGSQAHAGTASAATPRMPLTVLGAISETELGASPHQGRTTPFHPSSSSSTSRSRPTSSLRSGSGLGNGAEDEEEDAFFDANESGASMSPIQAGRNRALDASPVFLRTGRLRGSTNGDVRRRSEFPSEWVESQARESGYMLGSQSVEGTGSSDLLGTNLSFYGDSTLSSNSGGEDTSYDASFGSSGSNADRPLERERSMMSISGSSASSPPASPTRKDWEIRRMGRGGSDTGSTGDFRPLLGGRAGDPLSTATLRQDASVQAKVEGMPPSSDGPLLLSSSELRESLQRLAVGAAESSSAAPSSPIRPVRLIRTRTGSILPAAKVHPQAPPPLAPLQTRRSTQSVAPILIESPATPETSGPSIFTRPMAISTDQPSPDLQMVEPHGFNLRPIDPADQDTIRGRPRGASMGAVSGRYTPARPSILAVHRSALTPPDQSPGAQLREMELLLDEAEASRSSGTHRSSESSGTGVDGSSSSHHRGDDAGSRLSHGRDQAMSGGVSVSDRTTNTSNSHSVTDVSSSDTSISAHEADLEMSDVPVAEMPNFARTSRNGKEKSLSFHPSANSGSASSSSGDGLTPDSTGGSASSLVSKNRARARSLGVPSHTNSLTPTPGQMPGGAASAGPPTPSSVTTRSRSGSTASLQRQAQLPLRSPASFVLAVVGHRGAGKSTVIKKGLKQYGLSKPNSLSEKVTSYSTKCLVDNSERTIEVLEIDAAVLLNGPTKRFSWPKFLPSIDAVILCYDASEVSSFRSMSELLENFSVHGVRTVMLACKSEVQPKALNPLYASEMAAMYNVGLAECTSHTEEGKKRMRNCFSYLVKGVAKARAGKGNRSNTTRQVSQMATSEADAAGVDGSSAGPLAPQLGLAMNAAEIGRMRGNSVPNGRSSGPMRVGTGLIIDTWRDASPRIGHANTGDDPWSAVGYPTRKLSNATNESEPMSMSNSDDEESSDQRHRSMMLNAQLGLQSAKSAGGYVSVDELYDKFFFSAVSNKDPAFATTFMIFYRGFAKPIDLLMQAITRFEVLTDQEKSDEEVIRFSLIRMVTFLREWVQDYPGDLSGPETYPTLMNFFYRLLEHRHCADVVRAAEPSFMAVAGAPDLDAAWSVRLDSHKPSSVAADYPPLNLGPSSGSTPPLHPASSISGSSDKSFSVDSAMMPSVDVSLSSDGRPRADSGSVIASPASLAESYSSGAMGSEKGRLTAHSVLGRDRSSSTATSISFDRQPSSTSSDSNTLSHFATSSASSLSSKVWMSQDPGAAKARIRAASDALLDIDDSRIAQELTVMAWSIFMNIKPRDLLRHALVPPEQRPDGPCMQEIRHFNYISAWIVNMILAQSKLKNRSRLLERFMNVAVRIRNENDYATLYCIIGALESQAIYRLGSTWNAMSDKPVLKQYHSLTKLMSHTKSYSSYRLALQNSEGRTIPHLGVIYQDLVSISAGNPSKTPVEGAVHWRKFQLMDYDVSNFITCQQCSEFAGHSDPALQQLIMGLPVTVVEDESLMDRSKLLEPNGTRRTDEAWTSALTRKSRRLFASASSSGAT</sequence>
<dbReference type="Gene3D" id="1.20.870.10">
    <property type="entry name" value="Son of sevenless (SoS) protein Chain: S domain 1"/>
    <property type="match status" value="1"/>
</dbReference>
<feature type="region of interest" description="Disordered" evidence="3">
    <location>
        <begin position="713"/>
        <end position="738"/>
    </location>
</feature>
<dbReference type="GO" id="GO:0007265">
    <property type="term" value="P:Ras protein signal transduction"/>
    <property type="evidence" value="ECO:0007669"/>
    <property type="project" value="TreeGrafter"/>
</dbReference>
<dbReference type="SMART" id="SM00147">
    <property type="entry name" value="RasGEF"/>
    <property type="match status" value="1"/>
</dbReference>
<dbReference type="PROSITE" id="PS50212">
    <property type="entry name" value="RASGEF_NTER"/>
    <property type="match status" value="1"/>
</dbReference>
<feature type="compositionally biased region" description="Low complexity" evidence="3">
    <location>
        <begin position="1544"/>
        <end position="1553"/>
    </location>
</feature>
<protein>
    <recommendedName>
        <fullName evidence="8">Ras GEF</fullName>
    </recommendedName>
</protein>
<feature type="domain" description="N-terminal Ras-GEF" evidence="5">
    <location>
        <begin position="1289"/>
        <end position="1415"/>
    </location>
</feature>
<proteinExistence type="predicted"/>
<dbReference type="Proteomes" id="UP000078113">
    <property type="component" value="Unassembled WGS sequence"/>
</dbReference>
<dbReference type="Pfam" id="PF00618">
    <property type="entry name" value="RasGEF_N"/>
    <property type="match status" value="1"/>
</dbReference>
<feature type="compositionally biased region" description="Low complexity" evidence="3">
    <location>
        <begin position="17"/>
        <end position="31"/>
    </location>
</feature>
<dbReference type="InterPro" id="IPR036964">
    <property type="entry name" value="RASGEF_cat_dom_sf"/>
</dbReference>
<dbReference type="SUPFAM" id="SSF52540">
    <property type="entry name" value="P-loop containing nucleoside triphosphate hydrolases"/>
    <property type="match status" value="1"/>
</dbReference>
<dbReference type="InterPro" id="IPR000651">
    <property type="entry name" value="Ras-like_Gua-exchang_fac_N"/>
</dbReference>
<reference evidence="6" key="2">
    <citation type="journal article" date="2019" name="IMA Fungus">
        <title>Genome sequencing and comparison of five Tilletia species to identify candidate genes for the detection of regulated species infecting wheat.</title>
        <authorList>
            <person name="Nguyen H.D.T."/>
            <person name="Sultana T."/>
            <person name="Kesanakurti P."/>
            <person name="Hambleton S."/>
        </authorList>
    </citation>
    <scope>NUCLEOTIDE SEQUENCE</scope>
    <source>
        <strain evidence="6">DAOMC 236422</strain>
    </source>
</reference>
<feature type="region of interest" description="Disordered" evidence="3">
    <location>
        <begin position="123"/>
        <end position="574"/>
    </location>
</feature>
<feature type="compositionally biased region" description="Low complexity" evidence="3">
    <location>
        <begin position="256"/>
        <end position="278"/>
    </location>
</feature>
<feature type="compositionally biased region" description="Polar residues" evidence="3">
    <location>
        <begin position="154"/>
        <end position="164"/>
    </location>
</feature>
<dbReference type="CDD" id="cd00882">
    <property type="entry name" value="Ras_like_GTPase"/>
    <property type="match status" value="1"/>
</dbReference>
<feature type="compositionally biased region" description="Low complexity" evidence="3">
    <location>
        <begin position="1459"/>
        <end position="1469"/>
    </location>
</feature>
<dbReference type="GO" id="GO:0005085">
    <property type="term" value="F:guanyl-nucleotide exchange factor activity"/>
    <property type="evidence" value="ECO:0007669"/>
    <property type="project" value="UniProtKB-KW"/>
</dbReference>
<dbReference type="InterPro" id="IPR008937">
    <property type="entry name" value="Ras-like_GEF"/>
</dbReference>
<dbReference type="PROSITE" id="PS50009">
    <property type="entry name" value="RASGEF_CAT"/>
    <property type="match status" value="1"/>
</dbReference>
<dbReference type="PANTHER" id="PTHR23113:SF348">
    <property type="entry name" value="GUANYL-NUCLEOTIDE EXCHANGE FACTOR RASGEF, PUTATIVE (AFU_ORTHOLOGUE AFUA_1G04700)-RELATED"/>
    <property type="match status" value="1"/>
</dbReference>
<feature type="compositionally biased region" description="Polar residues" evidence="3">
    <location>
        <begin position="901"/>
        <end position="913"/>
    </location>
</feature>
<organism evidence="6 7">
    <name type="scientific">Tilletia walkeri</name>
    <dbReference type="NCBI Taxonomy" id="117179"/>
    <lineage>
        <taxon>Eukaryota</taxon>
        <taxon>Fungi</taxon>
        <taxon>Dikarya</taxon>
        <taxon>Basidiomycota</taxon>
        <taxon>Ustilaginomycotina</taxon>
        <taxon>Exobasidiomycetes</taxon>
        <taxon>Tilletiales</taxon>
        <taxon>Tilletiaceae</taxon>
        <taxon>Tilletia</taxon>
    </lineage>
</organism>
<dbReference type="Pfam" id="PF00617">
    <property type="entry name" value="RasGEF"/>
    <property type="match status" value="1"/>
</dbReference>
<feature type="compositionally biased region" description="Low complexity" evidence="3">
    <location>
        <begin position="187"/>
        <end position="196"/>
    </location>
</feature>
<feature type="region of interest" description="Disordered" evidence="3">
    <location>
        <begin position="1231"/>
        <end position="1275"/>
    </location>
</feature>
<dbReference type="InterPro" id="IPR023578">
    <property type="entry name" value="Ras_GEF_dom_sf"/>
</dbReference>
<feature type="region of interest" description="Disordered" evidence="3">
    <location>
        <begin position="775"/>
        <end position="970"/>
    </location>
</feature>
<evidence type="ECO:0000259" key="4">
    <source>
        <dbReference type="PROSITE" id="PS50009"/>
    </source>
</evidence>